<feature type="coiled-coil region" evidence="1">
    <location>
        <begin position="595"/>
        <end position="629"/>
    </location>
</feature>
<dbReference type="Pfam" id="PF16510">
    <property type="entry name" value="P22_portal"/>
    <property type="match status" value="1"/>
</dbReference>
<organism evidence="3 4">
    <name type="scientific">Burkholderia multivorans</name>
    <dbReference type="NCBI Taxonomy" id="87883"/>
    <lineage>
        <taxon>Bacteria</taxon>
        <taxon>Pseudomonadati</taxon>
        <taxon>Pseudomonadota</taxon>
        <taxon>Betaproteobacteria</taxon>
        <taxon>Burkholderiales</taxon>
        <taxon>Burkholderiaceae</taxon>
        <taxon>Burkholderia</taxon>
        <taxon>Burkholderia cepacia complex</taxon>
    </lineage>
</organism>
<keyword evidence="1" id="KW-0175">Coiled coil</keyword>
<evidence type="ECO:0000313" key="3">
    <source>
        <dbReference type="EMBL" id="SAJ96560.1"/>
    </source>
</evidence>
<dbReference type="AlphaFoldDB" id="A0ABD7L6I1"/>
<sequence>MAEKHKTIIKRAHDRFAAAVAWESEARSLFKDDMRFLYADPDNQDQWNAAVRAQRQLAGQPMVTINKTHTHWLHVVNEGKANKPSIQISATGDEATYESAQVFEQIIRRIEYISDAQSAYSKAMECQVGGGIGYWRIVTDYTDDDSFDQEIFIRPVNDPLSVYMDPHIKRRDGSDARFAFIFDDMPRDVAEKKYGKLAGKTVMGEGELSWTRKDSIRVAEYYEREESKEWLYAIESDDGGIMLVRESDLPAENRDLFDKAMDEGRAQRRRVPKFGVQWYLIVGDEIKDQSTWAGKYIPIIRVVGEEVVIENRLDRKGLVRYLKDAQRAFNYNASAALEFGALQSKSPYTAPVEAIEGLENYWATANTQNHAYLPYNHADEHGNPIPSPQRQQPPSSAPVFMEGMQAAEHELMMASGQYEATFSEQGNEVSGIAIEQRQKQGNRVTFHFQDAMADAIRFTGVQLLDLIPKIYDTRRVLRIRAEDGKEHQIQIDPESKKPLAQQENAGEAQAASIFNPAVGKYDVIAKCGPNFDTRREKAFDAMTQLLAARPELSNVIGDLYMGTADFPSADKLQERVRNWIKATNPAVLGEVDPRVQSLTQQIHQAAAIIQSLQQQLHDRTIQLQLEEKRVDMDALNHLALRMENDNKAILDAFKAETDRLKTLAPAMGDGALEPIIRKALAEILRAPNPDAGITPDNADPANLYAAGIQNVLAPVETQTTGEPQ</sequence>
<name>A0ABD7L6I1_9BURK</name>
<reference evidence="3 4" key="1">
    <citation type="submission" date="2016-04" db="EMBL/GenBank/DDBJ databases">
        <authorList>
            <person name="Peeters C."/>
        </authorList>
    </citation>
    <scope>NUCLEOTIDE SEQUENCE [LARGE SCALE GENOMIC DNA]</scope>
    <source>
        <strain evidence="3">LMG 29311</strain>
    </source>
</reference>
<dbReference type="RefSeq" id="WP_088926296.1">
    <property type="nucleotide sequence ID" value="NZ_CADFGW010000019.1"/>
</dbReference>
<protein>
    <recommendedName>
        <fullName evidence="5">Phage P22-like portal protein</fullName>
    </recommendedName>
</protein>
<dbReference type="InterPro" id="IPR032427">
    <property type="entry name" value="P22_portal"/>
</dbReference>
<proteinExistence type="predicted"/>
<evidence type="ECO:0000313" key="4">
    <source>
        <dbReference type="Proteomes" id="UP000196218"/>
    </source>
</evidence>
<dbReference type="Proteomes" id="UP000196218">
    <property type="component" value="Unassembled WGS sequence"/>
</dbReference>
<evidence type="ECO:0000256" key="2">
    <source>
        <dbReference type="SAM" id="MobiDB-lite"/>
    </source>
</evidence>
<evidence type="ECO:0000256" key="1">
    <source>
        <dbReference type="SAM" id="Coils"/>
    </source>
</evidence>
<evidence type="ECO:0008006" key="5">
    <source>
        <dbReference type="Google" id="ProtNLM"/>
    </source>
</evidence>
<dbReference type="EMBL" id="FKJW01000004">
    <property type="protein sequence ID" value="SAJ96560.1"/>
    <property type="molecule type" value="Genomic_DNA"/>
</dbReference>
<feature type="region of interest" description="Disordered" evidence="2">
    <location>
        <begin position="374"/>
        <end position="397"/>
    </location>
</feature>
<accession>A0ABD7L6I1</accession>
<comment type="caution">
    <text evidence="3">The sequence shown here is derived from an EMBL/GenBank/DDBJ whole genome shotgun (WGS) entry which is preliminary data.</text>
</comment>
<gene>
    <name evidence="3" type="ORF">UA18_03450</name>
</gene>
<feature type="compositionally biased region" description="Low complexity" evidence="2">
    <location>
        <begin position="388"/>
        <end position="397"/>
    </location>
</feature>